<evidence type="ECO:0000313" key="2">
    <source>
        <dbReference type="EMBL" id="TXD76525.1"/>
    </source>
</evidence>
<dbReference type="Proteomes" id="UP000321927">
    <property type="component" value="Unassembled WGS sequence"/>
</dbReference>
<dbReference type="Proteomes" id="UP000249115">
    <property type="component" value="Unassembled WGS sequence"/>
</dbReference>
<proteinExistence type="predicted"/>
<dbReference type="InterPro" id="IPR036010">
    <property type="entry name" value="2Fe-2S_ferredoxin-like_sf"/>
</dbReference>
<sequence length="110" mass="12294">MSRITFTLIDTIGKIHEIVTQQKSYPSLMELIVNELLEDIGDCKGRIWCGTCIVKQVKGSATGPIDTEEANLLSEYPNEDYASIRLSCQLEITSELEGTSWLVVDSRLDI</sequence>
<dbReference type="EMBL" id="QKZU01000012">
    <property type="protein sequence ID" value="PZX53432.1"/>
    <property type="molecule type" value="Genomic_DNA"/>
</dbReference>
<evidence type="ECO:0000313" key="3">
    <source>
        <dbReference type="Proteomes" id="UP000249115"/>
    </source>
</evidence>
<dbReference type="GO" id="GO:0051536">
    <property type="term" value="F:iron-sulfur cluster binding"/>
    <property type="evidence" value="ECO:0007669"/>
    <property type="project" value="InterPro"/>
</dbReference>
<dbReference type="OrthoDB" id="9799640at2"/>
<dbReference type="Gene3D" id="3.10.20.30">
    <property type="match status" value="1"/>
</dbReference>
<keyword evidence="4" id="KW-1185">Reference proteome</keyword>
<evidence type="ECO:0000313" key="1">
    <source>
        <dbReference type="EMBL" id="PZX53432.1"/>
    </source>
</evidence>
<reference evidence="2 4" key="2">
    <citation type="submission" date="2019-08" db="EMBL/GenBank/DDBJ databases">
        <title>Genome of Algoriphagus ratkowskyi IC026.</title>
        <authorList>
            <person name="Bowman J.P."/>
        </authorList>
    </citation>
    <scope>NUCLEOTIDE SEQUENCE [LARGE SCALE GENOMIC DNA]</scope>
    <source>
        <strain evidence="2 4">IC026</strain>
    </source>
</reference>
<comment type="caution">
    <text evidence="1">The sequence shown here is derived from an EMBL/GenBank/DDBJ whole genome shotgun (WGS) entry which is preliminary data.</text>
</comment>
<name>A0A2W7SS19_9BACT</name>
<dbReference type="InterPro" id="IPR012675">
    <property type="entry name" value="Beta-grasp_dom_sf"/>
</dbReference>
<protein>
    <submittedName>
        <fullName evidence="1">2Fe-2S ferredoxin</fullName>
    </submittedName>
    <submittedName>
        <fullName evidence="2">2Fe-2S iron-sulfur cluster binding domain-containing protein</fullName>
    </submittedName>
</protein>
<dbReference type="RefSeq" id="WP_086502445.1">
    <property type="nucleotide sequence ID" value="NZ_MSSV01000016.1"/>
</dbReference>
<dbReference type="AlphaFoldDB" id="A0A2W7SS19"/>
<dbReference type="SUPFAM" id="SSF54292">
    <property type="entry name" value="2Fe-2S ferredoxin-like"/>
    <property type="match status" value="1"/>
</dbReference>
<gene>
    <name evidence="2" type="ORF">ESW18_16105</name>
    <name evidence="1" type="ORF">LV84_03156</name>
</gene>
<reference evidence="1 3" key="1">
    <citation type="submission" date="2018-06" db="EMBL/GenBank/DDBJ databases">
        <title>Genomic Encyclopedia of Archaeal and Bacterial Type Strains, Phase II (KMG-II): from individual species to whole genera.</title>
        <authorList>
            <person name="Goeker M."/>
        </authorList>
    </citation>
    <scope>NUCLEOTIDE SEQUENCE [LARGE SCALE GENOMIC DNA]</scope>
    <source>
        <strain evidence="1 3">DSM 22686</strain>
    </source>
</reference>
<dbReference type="EMBL" id="VORV01000011">
    <property type="protein sequence ID" value="TXD76525.1"/>
    <property type="molecule type" value="Genomic_DNA"/>
</dbReference>
<organism evidence="1 3">
    <name type="scientific">Algoriphagus ratkowskyi</name>
    <dbReference type="NCBI Taxonomy" id="57028"/>
    <lineage>
        <taxon>Bacteria</taxon>
        <taxon>Pseudomonadati</taxon>
        <taxon>Bacteroidota</taxon>
        <taxon>Cytophagia</taxon>
        <taxon>Cytophagales</taxon>
        <taxon>Cyclobacteriaceae</taxon>
        <taxon>Algoriphagus</taxon>
    </lineage>
</organism>
<evidence type="ECO:0000313" key="4">
    <source>
        <dbReference type="Proteomes" id="UP000321927"/>
    </source>
</evidence>
<accession>A0A2W7SS19</accession>